<dbReference type="PRINTS" id="PR01506">
    <property type="entry name" value="TATBPROTEIN"/>
</dbReference>
<evidence type="ECO:0000313" key="11">
    <source>
        <dbReference type="Proteomes" id="UP001059380"/>
    </source>
</evidence>
<keyword evidence="11" id="KW-1185">Reference proteome</keyword>
<evidence type="ECO:0000256" key="3">
    <source>
        <dbReference type="ARBA" id="ARBA00022692"/>
    </source>
</evidence>
<keyword evidence="3 9" id="KW-0812">Transmembrane</keyword>
<evidence type="ECO:0000256" key="5">
    <source>
        <dbReference type="ARBA" id="ARBA00022989"/>
    </source>
</evidence>
<keyword evidence="5 9" id="KW-1133">Transmembrane helix</keyword>
<keyword evidence="2" id="KW-0813">Transport</keyword>
<dbReference type="RefSeq" id="WP_260791000.1">
    <property type="nucleotide sequence ID" value="NZ_CP093313.1"/>
</dbReference>
<dbReference type="KEGG" id="orp:MOP44_15570"/>
<evidence type="ECO:0000256" key="1">
    <source>
        <dbReference type="ARBA" id="ARBA00004167"/>
    </source>
</evidence>
<evidence type="ECO:0000256" key="7">
    <source>
        <dbReference type="ARBA" id="ARBA00023136"/>
    </source>
</evidence>
<keyword evidence="7 9" id="KW-0472">Membrane</keyword>
<feature type="compositionally biased region" description="Low complexity" evidence="8">
    <location>
        <begin position="124"/>
        <end position="133"/>
    </location>
</feature>
<name>A0A9J7BGX3_9BACT</name>
<dbReference type="GO" id="GO:0016020">
    <property type="term" value="C:membrane"/>
    <property type="evidence" value="ECO:0007669"/>
    <property type="project" value="UniProtKB-ARBA"/>
</dbReference>
<dbReference type="EMBL" id="CP093313">
    <property type="protein sequence ID" value="UWZ81991.1"/>
    <property type="molecule type" value="Genomic_DNA"/>
</dbReference>
<feature type="compositionally biased region" description="Basic and acidic residues" evidence="8">
    <location>
        <begin position="64"/>
        <end position="80"/>
    </location>
</feature>
<feature type="transmembrane region" description="Helical" evidence="9">
    <location>
        <begin position="12"/>
        <end position="29"/>
    </location>
</feature>
<keyword evidence="4" id="KW-0653">Protein transport</keyword>
<protein>
    <submittedName>
        <fullName evidence="10">Twin-arginine translocase TatA/TatE family subunit</fullName>
    </submittedName>
</protein>
<dbReference type="InterPro" id="IPR003369">
    <property type="entry name" value="TatA/B/E"/>
</dbReference>
<dbReference type="AlphaFoldDB" id="A0A9J7BGX3"/>
<dbReference type="GO" id="GO:0015031">
    <property type="term" value="P:protein transport"/>
    <property type="evidence" value="ECO:0007669"/>
    <property type="project" value="UniProtKB-KW"/>
</dbReference>
<sequence length="214" mass="22726">MVAPPPVQLSTIGMWDSMFLMLLALVVFGPRRLPQIGRQIGKLMYEFRKASNDFKFQMEEELRVSEEADRRKKEEEERARQLALSPPAQTQTIDAQADIGAMEQASVSAQPPAVGLTSENPVESAASSDSSAAETENRIYPRINPPSTGETVAASRYGANGQVAEPAATQETATDAGVTAEANIGAEPAPSAGESPATGPSSDPNRTETVSQHG</sequence>
<reference evidence="10" key="1">
    <citation type="submission" date="2021-04" db="EMBL/GenBank/DDBJ databases">
        <title>Phylogenetic analysis of Acidobacteriaceae.</title>
        <authorList>
            <person name="Qiu L."/>
            <person name="Zhang Q."/>
        </authorList>
    </citation>
    <scope>NUCLEOTIDE SEQUENCE</scope>
    <source>
        <strain evidence="10">DSM 25168</strain>
    </source>
</reference>
<organism evidence="10 11">
    <name type="scientific">Occallatibacter riparius</name>
    <dbReference type="NCBI Taxonomy" id="1002689"/>
    <lineage>
        <taxon>Bacteria</taxon>
        <taxon>Pseudomonadati</taxon>
        <taxon>Acidobacteriota</taxon>
        <taxon>Terriglobia</taxon>
        <taxon>Terriglobales</taxon>
        <taxon>Acidobacteriaceae</taxon>
        <taxon>Occallatibacter</taxon>
    </lineage>
</organism>
<feature type="compositionally biased region" description="Polar residues" evidence="8">
    <location>
        <begin position="203"/>
        <end position="214"/>
    </location>
</feature>
<dbReference type="Pfam" id="PF02416">
    <property type="entry name" value="TatA_B_E"/>
    <property type="match status" value="1"/>
</dbReference>
<gene>
    <name evidence="10" type="ORF">MOP44_15570</name>
</gene>
<dbReference type="Gene3D" id="1.20.5.3310">
    <property type="match status" value="1"/>
</dbReference>
<comment type="subcellular location">
    <subcellularLocation>
        <location evidence="1">Membrane</location>
        <topology evidence="1">Single-pass membrane protein</topology>
    </subcellularLocation>
</comment>
<evidence type="ECO:0000313" key="10">
    <source>
        <dbReference type="EMBL" id="UWZ81991.1"/>
    </source>
</evidence>
<evidence type="ECO:0000256" key="9">
    <source>
        <dbReference type="SAM" id="Phobius"/>
    </source>
</evidence>
<dbReference type="Proteomes" id="UP001059380">
    <property type="component" value="Chromosome"/>
</dbReference>
<evidence type="ECO:0000256" key="6">
    <source>
        <dbReference type="ARBA" id="ARBA00023010"/>
    </source>
</evidence>
<evidence type="ECO:0000256" key="8">
    <source>
        <dbReference type="SAM" id="MobiDB-lite"/>
    </source>
</evidence>
<evidence type="ECO:0000256" key="2">
    <source>
        <dbReference type="ARBA" id="ARBA00022448"/>
    </source>
</evidence>
<evidence type="ECO:0000256" key="4">
    <source>
        <dbReference type="ARBA" id="ARBA00022927"/>
    </source>
</evidence>
<feature type="region of interest" description="Disordered" evidence="8">
    <location>
        <begin position="64"/>
        <end position="91"/>
    </location>
</feature>
<feature type="region of interest" description="Disordered" evidence="8">
    <location>
        <begin position="103"/>
        <end position="214"/>
    </location>
</feature>
<accession>A0A9J7BGX3</accession>
<proteinExistence type="predicted"/>
<feature type="compositionally biased region" description="Low complexity" evidence="8">
    <location>
        <begin position="185"/>
        <end position="202"/>
    </location>
</feature>
<keyword evidence="6" id="KW-0811">Translocation</keyword>